<reference evidence="3" key="1">
    <citation type="submission" date="2020-11" db="EMBL/GenBank/DDBJ databases">
        <authorList>
            <person name="Tran Van P."/>
        </authorList>
    </citation>
    <scope>NUCLEOTIDE SEQUENCE</scope>
</reference>
<dbReference type="InterPro" id="IPR051101">
    <property type="entry name" value="ZC3H12/N4BP1_RNase_Reg"/>
</dbReference>
<dbReference type="EMBL" id="OA564768">
    <property type="protein sequence ID" value="CAD7195486.1"/>
    <property type="molecule type" value="Genomic_DNA"/>
</dbReference>
<gene>
    <name evidence="3" type="ORF">TDIB3V08_LOCUS1870</name>
</gene>
<dbReference type="GO" id="GO:0036464">
    <property type="term" value="C:cytoplasmic ribonucleoprotein granule"/>
    <property type="evidence" value="ECO:0007669"/>
    <property type="project" value="TreeGrafter"/>
</dbReference>
<name>A0A7R8VE84_TIMDO</name>
<dbReference type="Gene3D" id="3.40.50.11980">
    <property type="match status" value="1"/>
</dbReference>
<dbReference type="PANTHER" id="PTHR12876">
    <property type="entry name" value="N4BP1-RELATED"/>
    <property type="match status" value="1"/>
</dbReference>
<evidence type="ECO:0000313" key="3">
    <source>
        <dbReference type="EMBL" id="CAD7195486.1"/>
    </source>
</evidence>
<dbReference type="InterPro" id="IPR021869">
    <property type="entry name" value="RNase_Zc3h12_NYN"/>
</dbReference>
<organism evidence="3">
    <name type="scientific">Timema douglasi</name>
    <name type="common">Walking stick</name>
    <dbReference type="NCBI Taxonomy" id="61478"/>
    <lineage>
        <taxon>Eukaryota</taxon>
        <taxon>Metazoa</taxon>
        <taxon>Ecdysozoa</taxon>
        <taxon>Arthropoda</taxon>
        <taxon>Hexapoda</taxon>
        <taxon>Insecta</taxon>
        <taxon>Pterygota</taxon>
        <taxon>Neoptera</taxon>
        <taxon>Polyneoptera</taxon>
        <taxon>Phasmatodea</taxon>
        <taxon>Timematodea</taxon>
        <taxon>Timematoidea</taxon>
        <taxon>Timematidae</taxon>
        <taxon>Timema</taxon>
    </lineage>
</organism>
<accession>A0A7R8VE84</accession>
<feature type="compositionally biased region" description="Polar residues" evidence="1">
    <location>
        <begin position="99"/>
        <end position="110"/>
    </location>
</feature>
<dbReference type="PANTHER" id="PTHR12876:SF35">
    <property type="entry name" value="LD08718P-RELATED"/>
    <property type="match status" value="1"/>
</dbReference>
<feature type="region of interest" description="Disordered" evidence="1">
    <location>
        <begin position="99"/>
        <end position="127"/>
    </location>
</feature>
<dbReference type="AlphaFoldDB" id="A0A7R8VE84"/>
<dbReference type="CDD" id="cd18719">
    <property type="entry name" value="PIN_Zc3h12a-N4BP1-like"/>
    <property type="match status" value="1"/>
</dbReference>
<proteinExistence type="predicted"/>
<feature type="compositionally biased region" description="Low complexity" evidence="1">
    <location>
        <begin position="111"/>
        <end position="124"/>
    </location>
</feature>
<dbReference type="FunFam" id="3.40.50.11980:FF:000001">
    <property type="entry name" value="ZC3H12A isoform 1"/>
    <property type="match status" value="1"/>
</dbReference>
<protein>
    <recommendedName>
        <fullName evidence="2">RNase NYN domain-containing protein</fullName>
    </recommendedName>
</protein>
<dbReference type="Pfam" id="PF11977">
    <property type="entry name" value="RNase_Zc3h12a"/>
    <property type="match status" value="1"/>
</dbReference>
<dbReference type="GO" id="GO:0003729">
    <property type="term" value="F:mRNA binding"/>
    <property type="evidence" value="ECO:0007669"/>
    <property type="project" value="TreeGrafter"/>
</dbReference>
<evidence type="ECO:0000256" key="1">
    <source>
        <dbReference type="SAM" id="MobiDB-lite"/>
    </source>
</evidence>
<dbReference type="GO" id="GO:0004521">
    <property type="term" value="F:RNA endonuclease activity"/>
    <property type="evidence" value="ECO:0007669"/>
    <property type="project" value="TreeGrafter"/>
</dbReference>
<sequence>MPQYQIALATESSSVKLDNEAVKKEVCVLAERNEELDQYMRLNNVLIDGIPKLEKENVRDIVLKSKFPLHTLLSGPPQGASGSGDCLGLRAFGGATPPMSSNGSISHQFPSSSYTGSSSNGNTSHKAPAVPCAKFNDDNSGTNIETNTIPARSSSPVNMFGGNIYLPSSQGVKKCGLRPIVIDGSNVAMGHGNGSDFSYRGLQICVRYFVKRGHKVMAFLPQHRKCGLSTKNKQILTQMEKEGHLVFTPSRRVDQRLVVPYDDWFIVQCAAVLEGVIVSNDNYRDLLTSNSALSKAIKERLLMYTWVGNLLMFPNDPLGRYGPTLDKFLRFP</sequence>
<dbReference type="GO" id="GO:0005634">
    <property type="term" value="C:nucleus"/>
    <property type="evidence" value="ECO:0007669"/>
    <property type="project" value="TreeGrafter"/>
</dbReference>
<feature type="domain" description="RNase NYN" evidence="2">
    <location>
        <begin position="177"/>
        <end position="327"/>
    </location>
</feature>
<evidence type="ECO:0000259" key="2">
    <source>
        <dbReference type="Pfam" id="PF11977"/>
    </source>
</evidence>